<evidence type="ECO:0000256" key="4">
    <source>
        <dbReference type="ARBA" id="ARBA00022989"/>
    </source>
</evidence>
<dbReference type="Pfam" id="PF09678">
    <property type="entry name" value="Caa3_CtaG"/>
    <property type="match status" value="1"/>
</dbReference>
<feature type="transmembrane region" description="Helical" evidence="7">
    <location>
        <begin position="56"/>
        <end position="74"/>
    </location>
</feature>
<evidence type="ECO:0000256" key="5">
    <source>
        <dbReference type="ARBA" id="ARBA00023136"/>
    </source>
</evidence>
<keyword evidence="4 7" id="KW-1133">Transmembrane helix</keyword>
<organism evidence="8 9">
    <name type="scientific">Pseudomonas flexibilis</name>
    <dbReference type="NCBI Taxonomy" id="706570"/>
    <lineage>
        <taxon>Bacteria</taxon>
        <taxon>Pseudomonadati</taxon>
        <taxon>Pseudomonadota</taxon>
        <taxon>Gammaproteobacteria</taxon>
        <taxon>Pseudomonadales</taxon>
        <taxon>Pseudomonadaceae</taxon>
        <taxon>Pseudomonas</taxon>
    </lineage>
</organism>
<dbReference type="GO" id="GO:0005886">
    <property type="term" value="C:plasma membrane"/>
    <property type="evidence" value="ECO:0007669"/>
    <property type="project" value="UniProtKB-SubCell"/>
</dbReference>
<proteinExistence type="predicted"/>
<evidence type="ECO:0000256" key="7">
    <source>
        <dbReference type="SAM" id="Phobius"/>
    </source>
</evidence>
<feature type="transmembrane region" description="Helical" evidence="7">
    <location>
        <begin position="26"/>
        <end position="44"/>
    </location>
</feature>
<dbReference type="AlphaFoldDB" id="A0A1N6RSL1"/>
<feature type="transmembrane region" description="Helical" evidence="7">
    <location>
        <begin position="227"/>
        <end position="249"/>
    </location>
</feature>
<dbReference type="Proteomes" id="UP000186079">
    <property type="component" value="Unassembled WGS sequence"/>
</dbReference>
<reference evidence="8 9" key="1">
    <citation type="submission" date="2017-01" db="EMBL/GenBank/DDBJ databases">
        <authorList>
            <person name="Mah S.A."/>
            <person name="Swanson W.J."/>
            <person name="Moy G.W."/>
            <person name="Vacquier V.D."/>
        </authorList>
    </citation>
    <scope>NUCLEOTIDE SEQUENCE [LARGE SCALE GENOMIC DNA]</scope>
    <source>
        <strain evidence="8 9">ATCC 29606</strain>
    </source>
</reference>
<evidence type="ECO:0000256" key="1">
    <source>
        <dbReference type="ARBA" id="ARBA00004651"/>
    </source>
</evidence>
<protein>
    <submittedName>
        <fullName evidence="8">Cytochrome c oxidase assembly factor CtaG</fullName>
    </submittedName>
</protein>
<comment type="subcellular location">
    <subcellularLocation>
        <location evidence="1">Cell membrane</location>
        <topology evidence="1">Multi-pass membrane protein</topology>
    </subcellularLocation>
</comment>
<evidence type="ECO:0000256" key="3">
    <source>
        <dbReference type="ARBA" id="ARBA00022692"/>
    </source>
</evidence>
<keyword evidence="3 7" id="KW-0812">Transmembrane</keyword>
<dbReference type="EMBL" id="FTMC01000005">
    <property type="protein sequence ID" value="SIQ31726.1"/>
    <property type="molecule type" value="Genomic_DNA"/>
</dbReference>
<evidence type="ECO:0000256" key="2">
    <source>
        <dbReference type="ARBA" id="ARBA00022475"/>
    </source>
</evidence>
<sequence>MLGLLVWLPLPVAAHGLFDHGLVERLPLWLTGLLMLAAWALYLLGCRRVPPRRADAACFHLALLLAVVAIFGPLDDWAETSAAWHMTQHMLFILVIGPLAAAARPLPQWRSVLGRAGQSLWNPLLRSARHPGALALLHGAVIWVWHVPRLYQLALDNLWWHAIEHACFLLSAWLFWWAVLRAPPRQAPQALLAVLLTLMHTGLLGALLTFAPVSFYGDARSLADQQLAGLLMWVPGGVLYLLGAGWVAWRWLGRAPQTQQSPHGAGFVRAAGDVRTPAPRRPGTSRQ</sequence>
<evidence type="ECO:0000313" key="8">
    <source>
        <dbReference type="EMBL" id="SIQ31726.1"/>
    </source>
</evidence>
<accession>A0A1N6RSL1</accession>
<keyword evidence="2" id="KW-1003">Cell membrane</keyword>
<dbReference type="InterPro" id="IPR019108">
    <property type="entry name" value="Caa3_assmbl_CtaG-rel"/>
</dbReference>
<feature type="transmembrane region" description="Helical" evidence="7">
    <location>
        <begin position="158"/>
        <end position="179"/>
    </location>
</feature>
<dbReference type="RefSeq" id="WP_081993450.1">
    <property type="nucleotide sequence ID" value="NZ_FTMC01000005.1"/>
</dbReference>
<name>A0A1N6RSL1_9PSED</name>
<evidence type="ECO:0000313" key="9">
    <source>
        <dbReference type="Proteomes" id="UP000186079"/>
    </source>
</evidence>
<evidence type="ECO:0000256" key="6">
    <source>
        <dbReference type="SAM" id="MobiDB-lite"/>
    </source>
</evidence>
<feature type="region of interest" description="Disordered" evidence="6">
    <location>
        <begin position="257"/>
        <end position="287"/>
    </location>
</feature>
<feature type="transmembrane region" description="Helical" evidence="7">
    <location>
        <begin position="86"/>
        <end position="106"/>
    </location>
</feature>
<feature type="transmembrane region" description="Helical" evidence="7">
    <location>
        <begin position="127"/>
        <end position="146"/>
    </location>
</feature>
<keyword evidence="5 7" id="KW-0472">Membrane</keyword>
<gene>
    <name evidence="8" type="ORF">SAMN05421672_10559</name>
</gene>
<feature type="transmembrane region" description="Helical" evidence="7">
    <location>
        <begin position="191"/>
        <end position="215"/>
    </location>
</feature>